<dbReference type="AlphaFoldDB" id="A0A0J7AIW8"/>
<feature type="transmembrane region" description="Helical" evidence="1">
    <location>
        <begin position="68"/>
        <end position="88"/>
    </location>
</feature>
<evidence type="ECO:0000313" key="4">
    <source>
        <dbReference type="Proteomes" id="UP000035932"/>
    </source>
</evidence>
<name>A0A0J7AIW8_9ACTN</name>
<evidence type="ECO:0000259" key="2">
    <source>
        <dbReference type="Pfam" id="PF23636"/>
    </source>
</evidence>
<dbReference type="RefSeq" id="WP_048477073.1">
    <property type="nucleotide sequence ID" value="NZ_JBIRUD010000009.1"/>
</dbReference>
<dbReference type="EMBL" id="LFML01000055">
    <property type="protein sequence ID" value="KMO97046.1"/>
    <property type="molecule type" value="Genomic_DNA"/>
</dbReference>
<gene>
    <name evidence="3" type="ORF">ACS04_14895</name>
</gene>
<organism evidence="3 4">
    <name type="scientific">Streptomyces roseus</name>
    <dbReference type="NCBI Taxonomy" id="66430"/>
    <lineage>
        <taxon>Bacteria</taxon>
        <taxon>Bacillati</taxon>
        <taxon>Actinomycetota</taxon>
        <taxon>Actinomycetes</taxon>
        <taxon>Kitasatosporales</taxon>
        <taxon>Streptomycetaceae</taxon>
        <taxon>Streptomyces</taxon>
    </lineage>
</organism>
<accession>A0A0J7AIW8</accession>
<sequence length="144" mass="15200">MSSTPSGTTGSGTPTGTGSAWAAGGTMFAGVLMIVTGIFGIIEGIVALANDEVYTHLGDYTFKFDLTAWGWIHLIIGILVLVAGAAILKGSEAGRIAGVALTCLYVIVHFMWLPYQPLWSIVAILVGVFVIWALCTDRSRPTRP</sequence>
<feature type="domain" description="DUF7144" evidence="2">
    <location>
        <begin position="26"/>
        <end position="138"/>
    </location>
</feature>
<feature type="transmembrane region" description="Helical" evidence="1">
    <location>
        <begin position="95"/>
        <end position="112"/>
    </location>
</feature>
<proteinExistence type="predicted"/>
<evidence type="ECO:0000313" key="3">
    <source>
        <dbReference type="EMBL" id="KMO97046.1"/>
    </source>
</evidence>
<keyword evidence="1" id="KW-0472">Membrane</keyword>
<dbReference type="OrthoDB" id="4482242at2"/>
<dbReference type="STRING" id="66430.ACS04_14895"/>
<keyword evidence="1" id="KW-0812">Transmembrane</keyword>
<keyword evidence="1" id="KW-1133">Transmembrane helix</keyword>
<feature type="transmembrane region" description="Helical" evidence="1">
    <location>
        <begin position="21"/>
        <end position="48"/>
    </location>
</feature>
<dbReference type="PATRIC" id="fig|66430.4.peg.5417"/>
<reference evidence="3 4" key="1">
    <citation type="submission" date="2015-06" db="EMBL/GenBank/DDBJ databases">
        <title>Recapitulation of the evolution of biosynthetic gene clusters reveals hidden chemical diversity on bacterial genomes.</title>
        <authorList>
            <person name="Cruz-Morales P."/>
            <person name="Martinez-Guerrero C."/>
            <person name="Morales-Escalante M.A."/>
            <person name="Yanez-Guerra L.A."/>
            <person name="Kopp J.F."/>
            <person name="Feldmann J."/>
            <person name="Ramos-Aboites H.E."/>
            <person name="Barona-Gomez F."/>
        </authorList>
    </citation>
    <scope>NUCLEOTIDE SEQUENCE [LARGE SCALE GENOMIC DNA]</scope>
    <source>
        <strain evidence="3 4">ATCC 31245</strain>
    </source>
</reference>
<dbReference type="Proteomes" id="UP000035932">
    <property type="component" value="Unassembled WGS sequence"/>
</dbReference>
<dbReference type="Pfam" id="PF23636">
    <property type="entry name" value="DUF7144"/>
    <property type="match status" value="1"/>
</dbReference>
<evidence type="ECO:0000256" key="1">
    <source>
        <dbReference type="SAM" id="Phobius"/>
    </source>
</evidence>
<dbReference type="InterPro" id="IPR055568">
    <property type="entry name" value="DUF7144"/>
</dbReference>
<feature type="transmembrane region" description="Helical" evidence="1">
    <location>
        <begin position="118"/>
        <end position="135"/>
    </location>
</feature>
<keyword evidence="4" id="KW-1185">Reference proteome</keyword>
<comment type="caution">
    <text evidence="3">The sequence shown here is derived from an EMBL/GenBank/DDBJ whole genome shotgun (WGS) entry which is preliminary data.</text>
</comment>
<protein>
    <submittedName>
        <fullName evidence="3">Membrane protein</fullName>
    </submittedName>
</protein>